<accession>A0A2N8T3H6</accession>
<dbReference type="AlphaFoldDB" id="A0A2N8T3H6"/>
<dbReference type="Gene3D" id="2.60.120.10">
    <property type="entry name" value="Jelly Rolls"/>
    <property type="match status" value="1"/>
</dbReference>
<evidence type="ECO:0000313" key="2">
    <source>
        <dbReference type="Proteomes" id="UP000236023"/>
    </source>
</evidence>
<dbReference type="RefSeq" id="WP_102894536.1">
    <property type="nucleotide sequence ID" value="NZ_JAMOHU010000002.1"/>
</dbReference>
<organism evidence="1 2">
    <name type="scientific">Stutzerimonas stutzeri</name>
    <name type="common">Pseudomonas stutzeri</name>
    <dbReference type="NCBI Taxonomy" id="316"/>
    <lineage>
        <taxon>Bacteria</taxon>
        <taxon>Pseudomonadati</taxon>
        <taxon>Pseudomonadota</taxon>
        <taxon>Gammaproteobacteria</taxon>
        <taxon>Pseudomonadales</taxon>
        <taxon>Pseudomonadaceae</taxon>
        <taxon>Stutzerimonas</taxon>
    </lineage>
</organism>
<dbReference type="Proteomes" id="UP000236023">
    <property type="component" value="Unassembled WGS sequence"/>
</dbReference>
<dbReference type="InterPro" id="IPR011051">
    <property type="entry name" value="RmlC_Cupin_sf"/>
</dbReference>
<evidence type="ECO:0000313" key="1">
    <source>
        <dbReference type="EMBL" id="PNG09272.1"/>
    </source>
</evidence>
<proteinExistence type="predicted"/>
<protein>
    <recommendedName>
        <fullName evidence="3">Cupin</fullName>
    </recommendedName>
</protein>
<evidence type="ECO:0008006" key="3">
    <source>
        <dbReference type="Google" id="ProtNLM"/>
    </source>
</evidence>
<comment type="caution">
    <text evidence="1">The sequence shown here is derived from an EMBL/GenBank/DDBJ whole genome shotgun (WGS) entry which is preliminary data.</text>
</comment>
<dbReference type="SUPFAM" id="SSF51182">
    <property type="entry name" value="RmlC-like cupins"/>
    <property type="match status" value="1"/>
</dbReference>
<reference evidence="1 2" key="1">
    <citation type="submission" date="2018-01" db="EMBL/GenBank/DDBJ databases">
        <title>Denitrification phenotypes of diverse strains of Pseudomonas stutzeri.</title>
        <authorList>
            <person name="Milligan D.A."/>
            <person name="Bergaust L."/>
            <person name="Bakken L.R."/>
            <person name="Frostegard A."/>
        </authorList>
    </citation>
    <scope>NUCLEOTIDE SEQUENCE [LARGE SCALE GENOMIC DNA]</scope>
    <source>
        <strain evidence="1 2">24a75</strain>
    </source>
</reference>
<sequence length="111" mass="11906">MALKHAQSGEVVDLLCAGQLPTLKSQAIVSAPRIEVMRLVLSAGHVVPGHAVPGPITIHCLQGAIEVQVDDDWRPLRANELIYLAEQTRHALRLLADSIVLVTLVRLPPGG</sequence>
<dbReference type="EMBL" id="POUT01000006">
    <property type="protein sequence ID" value="PNG09272.1"/>
    <property type="molecule type" value="Genomic_DNA"/>
</dbReference>
<gene>
    <name evidence="1" type="ORF">CXK94_12095</name>
</gene>
<name>A0A2N8T3H6_STUST</name>
<dbReference type="InterPro" id="IPR014710">
    <property type="entry name" value="RmlC-like_jellyroll"/>
</dbReference>